<name>A0ABX0N0P4_9BURK</name>
<organism evidence="1 2">
    <name type="scientific">Massilia frigida</name>
    <dbReference type="NCBI Taxonomy" id="2609281"/>
    <lineage>
        <taxon>Bacteria</taxon>
        <taxon>Pseudomonadati</taxon>
        <taxon>Pseudomonadota</taxon>
        <taxon>Betaproteobacteria</taxon>
        <taxon>Burkholderiales</taxon>
        <taxon>Oxalobacteraceae</taxon>
        <taxon>Telluria group</taxon>
        <taxon>Massilia</taxon>
    </lineage>
</organism>
<comment type="caution">
    <text evidence="1">The sequence shown here is derived from an EMBL/GenBank/DDBJ whole genome shotgun (WGS) entry which is preliminary data.</text>
</comment>
<gene>
    <name evidence="1" type="ORF">F2P44_05965</name>
</gene>
<protein>
    <recommendedName>
        <fullName evidence="3">Phage tail protein</fullName>
    </recommendedName>
</protein>
<proteinExistence type="predicted"/>
<evidence type="ECO:0008006" key="3">
    <source>
        <dbReference type="Google" id="ProtNLM"/>
    </source>
</evidence>
<accession>A0ABX0N0P4</accession>
<dbReference type="EMBL" id="WHJG01000004">
    <property type="protein sequence ID" value="NHZ78826.1"/>
    <property type="molecule type" value="Genomic_DNA"/>
</dbReference>
<dbReference type="RefSeq" id="WP_167085803.1">
    <property type="nucleotide sequence ID" value="NZ_WHJG01000004.1"/>
</dbReference>
<reference evidence="1 2" key="1">
    <citation type="submission" date="2019-10" db="EMBL/GenBank/DDBJ databases">
        <title>Taxonomy of Antarctic Massilia spp.: description of Massilia rubra sp. nov., Massilia aquatica sp. nov., Massilia mucilaginosa sp. nov., Massilia frigida sp. nov. isolated from streams, lakes and regoliths.</title>
        <authorList>
            <person name="Holochova P."/>
            <person name="Sedlacek I."/>
            <person name="Kralova S."/>
            <person name="Maslanova I."/>
            <person name="Busse H.-J."/>
            <person name="Stankova E."/>
            <person name="Vrbovska V."/>
            <person name="Kovarovic V."/>
            <person name="Bartak M."/>
            <person name="Svec P."/>
            <person name="Pantucek R."/>
        </authorList>
    </citation>
    <scope>NUCLEOTIDE SEQUENCE [LARGE SCALE GENOMIC DNA]</scope>
    <source>
        <strain evidence="1 2">CCM 8695</strain>
    </source>
</reference>
<evidence type="ECO:0000313" key="2">
    <source>
        <dbReference type="Proteomes" id="UP000621455"/>
    </source>
</evidence>
<evidence type="ECO:0000313" key="1">
    <source>
        <dbReference type="EMBL" id="NHZ78826.1"/>
    </source>
</evidence>
<keyword evidence="2" id="KW-1185">Reference proteome</keyword>
<sequence>MTPIDAQRALFYGKRSRTLVTQTFTSSGTWYAPLTTTRLESLTGKGGDGVPGGGSYRTDPNSIVAIVQTTSGSGPTAGIARWEQLAPYANAAVNALNAGNSTYSGVAISQWTTPGFSYGIYPGTVITVTEPVIPGSAVWTASGSASSSGPISSNGGLTLRWETPYPATTGQATVAFGISFPGGLGGGANPVVYGAMGVSPGYGYAFTVPPGGSISFTYYF</sequence>
<dbReference type="Proteomes" id="UP000621455">
    <property type="component" value="Unassembled WGS sequence"/>
</dbReference>